<evidence type="ECO:0000313" key="3">
    <source>
        <dbReference type="Proteomes" id="UP001302321"/>
    </source>
</evidence>
<dbReference type="EMBL" id="MU866324">
    <property type="protein sequence ID" value="KAK4173714.1"/>
    <property type="molecule type" value="Genomic_DNA"/>
</dbReference>
<reference evidence="2" key="1">
    <citation type="journal article" date="2023" name="Mol. Phylogenet. Evol.">
        <title>Genome-scale phylogeny and comparative genomics of the fungal order Sordariales.</title>
        <authorList>
            <person name="Hensen N."/>
            <person name="Bonometti L."/>
            <person name="Westerberg I."/>
            <person name="Brannstrom I.O."/>
            <person name="Guillou S."/>
            <person name="Cros-Aarteil S."/>
            <person name="Calhoun S."/>
            <person name="Haridas S."/>
            <person name="Kuo A."/>
            <person name="Mondo S."/>
            <person name="Pangilinan J."/>
            <person name="Riley R."/>
            <person name="LaButti K."/>
            <person name="Andreopoulos B."/>
            <person name="Lipzen A."/>
            <person name="Chen C."/>
            <person name="Yan M."/>
            <person name="Daum C."/>
            <person name="Ng V."/>
            <person name="Clum A."/>
            <person name="Steindorff A."/>
            <person name="Ohm R.A."/>
            <person name="Martin F."/>
            <person name="Silar P."/>
            <person name="Natvig D.O."/>
            <person name="Lalanne C."/>
            <person name="Gautier V."/>
            <person name="Ament-Velasquez S.L."/>
            <person name="Kruys A."/>
            <person name="Hutchinson M.I."/>
            <person name="Powell A.J."/>
            <person name="Barry K."/>
            <person name="Miller A.N."/>
            <person name="Grigoriev I.V."/>
            <person name="Debuchy R."/>
            <person name="Gladieux P."/>
            <person name="Hiltunen Thoren M."/>
            <person name="Johannesson H."/>
        </authorList>
    </citation>
    <scope>NUCLEOTIDE SEQUENCE</scope>
    <source>
        <strain evidence="2">CBS 892.96</strain>
    </source>
</reference>
<reference evidence="2" key="2">
    <citation type="submission" date="2023-05" db="EMBL/GenBank/DDBJ databases">
        <authorList>
            <consortium name="Lawrence Berkeley National Laboratory"/>
            <person name="Steindorff A."/>
            <person name="Hensen N."/>
            <person name="Bonometti L."/>
            <person name="Westerberg I."/>
            <person name="Brannstrom I.O."/>
            <person name="Guillou S."/>
            <person name="Cros-Aarteil S."/>
            <person name="Calhoun S."/>
            <person name="Haridas S."/>
            <person name="Kuo A."/>
            <person name="Mondo S."/>
            <person name="Pangilinan J."/>
            <person name="Riley R."/>
            <person name="Labutti K."/>
            <person name="Andreopoulos B."/>
            <person name="Lipzen A."/>
            <person name="Chen C."/>
            <person name="Yanf M."/>
            <person name="Daum C."/>
            <person name="Ng V."/>
            <person name="Clum A."/>
            <person name="Ohm R."/>
            <person name="Martin F."/>
            <person name="Silar P."/>
            <person name="Natvig D."/>
            <person name="Lalanne C."/>
            <person name="Gautier V."/>
            <person name="Ament-Velasquez S.L."/>
            <person name="Kruys A."/>
            <person name="Hutchinson M.I."/>
            <person name="Powell A.J."/>
            <person name="Barry K."/>
            <person name="Miller A.N."/>
            <person name="Grigoriev I.V."/>
            <person name="Debuchy R."/>
            <person name="Gladieux P."/>
            <person name="Thoren M.H."/>
            <person name="Johannesson H."/>
        </authorList>
    </citation>
    <scope>NUCLEOTIDE SEQUENCE</scope>
    <source>
        <strain evidence="2">CBS 892.96</strain>
    </source>
</reference>
<dbReference type="AlphaFoldDB" id="A0AAN6W1I3"/>
<evidence type="ECO:0000256" key="1">
    <source>
        <dbReference type="SAM" id="MobiDB-lite"/>
    </source>
</evidence>
<dbReference type="Proteomes" id="UP001302321">
    <property type="component" value="Unassembled WGS sequence"/>
</dbReference>
<name>A0AAN6W1I3_9PEZI</name>
<comment type="caution">
    <text evidence="2">The sequence shown here is derived from an EMBL/GenBank/DDBJ whole genome shotgun (WGS) entry which is preliminary data.</text>
</comment>
<feature type="compositionally biased region" description="Polar residues" evidence="1">
    <location>
        <begin position="121"/>
        <end position="132"/>
    </location>
</feature>
<accession>A0AAN6W1I3</accession>
<proteinExistence type="predicted"/>
<protein>
    <submittedName>
        <fullName evidence="2">Uncharacterized protein</fullName>
    </submittedName>
</protein>
<keyword evidence="3" id="KW-1185">Reference proteome</keyword>
<evidence type="ECO:0000313" key="2">
    <source>
        <dbReference type="EMBL" id="KAK4173714.1"/>
    </source>
</evidence>
<organism evidence="2 3">
    <name type="scientific">Triangularia setosa</name>
    <dbReference type="NCBI Taxonomy" id="2587417"/>
    <lineage>
        <taxon>Eukaryota</taxon>
        <taxon>Fungi</taxon>
        <taxon>Dikarya</taxon>
        <taxon>Ascomycota</taxon>
        <taxon>Pezizomycotina</taxon>
        <taxon>Sordariomycetes</taxon>
        <taxon>Sordariomycetidae</taxon>
        <taxon>Sordariales</taxon>
        <taxon>Podosporaceae</taxon>
        <taxon>Triangularia</taxon>
    </lineage>
</organism>
<sequence length="206" mass="22408">MLSAFLPRANVASTTANPTILCAGANCNSVRPDSKRPFIQLRDERPFNLPTRINVAERQAVDGDSLTDLLKHSAQVVAPWRRQAVNNALKATVPAPSVELPTPPSTPPPRPSATPASSPSCQFSQPWSSQTPPARAGHNDKRKRRTASSGEQTSKVPKLTSLFPSRSRSHSRSRSFSKPNGYAVSSDEESNNGWTTVRQEKQEIEG</sequence>
<feature type="region of interest" description="Disordered" evidence="1">
    <location>
        <begin position="95"/>
        <end position="206"/>
    </location>
</feature>
<gene>
    <name evidence="2" type="ORF">QBC36DRAFT_193982</name>
</gene>
<feature type="compositionally biased region" description="Pro residues" evidence="1">
    <location>
        <begin position="101"/>
        <end position="112"/>
    </location>
</feature>